<accession>A0ACD0NZY0</accession>
<reference evidence="1 2" key="1">
    <citation type="journal article" date="2018" name="Mol. Biol. Evol.">
        <title>Broad Genomic Sampling Reveals a Smut Pathogenic Ancestry of the Fungal Clade Ustilaginomycotina.</title>
        <authorList>
            <person name="Kijpornyongpan T."/>
            <person name="Mondo S.J."/>
            <person name="Barry K."/>
            <person name="Sandor L."/>
            <person name="Lee J."/>
            <person name="Lipzen A."/>
            <person name="Pangilinan J."/>
            <person name="LaButti K."/>
            <person name="Hainaut M."/>
            <person name="Henrissat B."/>
            <person name="Grigoriev I.V."/>
            <person name="Spatafora J.W."/>
            <person name="Aime M.C."/>
        </authorList>
    </citation>
    <scope>NUCLEOTIDE SEQUENCE [LARGE SCALE GENOMIC DNA]</scope>
    <source>
        <strain evidence="1 2">SA 807</strain>
    </source>
</reference>
<proteinExistence type="predicted"/>
<dbReference type="Proteomes" id="UP000245626">
    <property type="component" value="Unassembled WGS sequence"/>
</dbReference>
<evidence type="ECO:0000313" key="1">
    <source>
        <dbReference type="EMBL" id="PWN51322.1"/>
    </source>
</evidence>
<protein>
    <submittedName>
        <fullName evidence="1">Uncharacterized protein</fullName>
    </submittedName>
</protein>
<gene>
    <name evidence="1" type="ORF">IE53DRAFT_54595</name>
</gene>
<keyword evidence="2" id="KW-1185">Reference proteome</keyword>
<sequence length="147" mass="16476">MARLSPPSPSTDEVSCDAGGGKGRLAYGRRWRGFGEFFFFSFFFFSFTFPTHKQSEAYISWTPQQFTSNSGLLVHPSIRPSFLQRPEGKSKREKSRWYIFDNGGRGGTLGHPNSSSASSFLDSSFTERWLARVLPLGHSEGSVVHAR</sequence>
<name>A0ACD0NZY0_9BASI</name>
<organism evidence="1 2">
    <name type="scientific">Violaceomyces palustris</name>
    <dbReference type="NCBI Taxonomy" id="1673888"/>
    <lineage>
        <taxon>Eukaryota</taxon>
        <taxon>Fungi</taxon>
        <taxon>Dikarya</taxon>
        <taxon>Basidiomycota</taxon>
        <taxon>Ustilaginomycotina</taxon>
        <taxon>Ustilaginomycetes</taxon>
        <taxon>Violaceomycetales</taxon>
        <taxon>Violaceomycetaceae</taxon>
        <taxon>Violaceomyces</taxon>
    </lineage>
</organism>
<dbReference type="EMBL" id="KZ819852">
    <property type="protein sequence ID" value="PWN51322.1"/>
    <property type="molecule type" value="Genomic_DNA"/>
</dbReference>
<evidence type="ECO:0000313" key="2">
    <source>
        <dbReference type="Proteomes" id="UP000245626"/>
    </source>
</evidence>